<dbReference type="HOGENOM" id="CLU_729450_0_0_12"/>
<dbReference type="Pfam" id="PF25106">
    <property type="entry name" value="VWA_4"/>
    <property type="match status" value="1"/>
</dbReference>
<gene>
    <name evidence="6" type="ordered locus">Trebr_1865</name>
</gene>
<dbReference type="CDD" id="cd00198">
    <property type="entry name" value="vWFA"/>
    <property type="match status" value="1"/>
</dbReference>
<evidence type="ECO:0000256" key="3">
    <source>
        <dbReference type="ARBA" id="ARBA00022729"/>
    </source>
</evidence>
<feature type="domain" description="VWFA" evidence="5">
    <location>
        <begin position="247"/>
        <end position="395"/>
    </location>
</feature>
<feature type="signal peptide" evidence="4">
    <location>
        <begin position="1"/>
        <end position="22"/>
    </location>
</feature>
<protein>
    <recommendedName>
        <fullName evidence="5">VWFA domain-containing protein</fullName>
    </recommendedName>
</protein>
<dbReference type="AlphaFoldDB" id="F4LIX6"/>
<dbReference type="InterPro" id="IPR002035">
    <property type="entry name" value="VWF_A"/>
</dbReference>
<organism evidence="6 7">
    <name type="scientific">Treponema brennaborense (strain DSM 12168 / CIP 105900 / DD5/3)</name>
    <dbReference type="NCBI Taxonomy" id="906968"/>
    <lineage>
        <taxon>Bacteria</taxon>
        <taxon>Pseudomonadati</taxon>
        <taxon>Spirochaetota</taxon>
        <taxon>Spirochaetia</taxon>
        <taxon>Spirochaetales</taxon>
        <taxon>Treponemataceae</taxon>
        <taxon>Treponema</taxon>
    </lineage>
</organism>
<evidence type="ECO:0000259" key="5">
    <source>
        <dbReference type="PROSITE" id="PS50234"/>
    </source>
</evidence>
<evidence type="ECO:0000256" key="4">
    <source>
        <dbReference type="SAM" id="SignalP"/>
    </source>
</evidence>
<dbReference type="eggNOG" id="COG2304">
    <property type="taxonomic scope" value="Bacteria"/>
</dbReference>
<comment type="subcellular location">
    <subcellularLocation>
        <location evidence="1">Secreted</location>
    </subcellularLocation>
</comment>
<dbReference type="InterPro" id="IPR036465">
    <property type="entry name" value="vWFA_dom_sf"/>
</dbReference>
<keyword evidence="7" id="KW-1185">Reference proteome</keyword>
<proteinExistence type="predicted"/>
<keyword evidence="2" id="KW-0964">Secreted</keyword>
<keyword evidence="3 4" id="KW-0732">Signal</keyword>
<evidence type="ECO:0000256" key="2">
    <source>
        <dbReference type="ARBA" id="ARBA00022525"/>
    </source>
</evidence>
<accession>F4LIX6</accession>
<name>F4LIX6_TREBD</name>
<dbReference type="KEGG" id="tbe:Trebr_1865"/>
<feature type="chain" id="PRO_5003310839" description="VWFA domain-containing protein" evidence="4">
    <location>
        <begin position="23"/>
        <end position="407"/>
    </location>
</feature>
<dbReference type="Proteomes" id="UP000006546">
    <property type="component" value="Chromosome"/>
</dbReference>
<evidence type="ECO:0000313" key="7">
    <source>
        <dbReference type="Proteomes" id="UP000006546"/>
    </source>
</evidence>
<dbReference type="RefSeq" id="WP_013758989.1">
    <property type="nucleotide sequence ID" value="NC_015500.1"/>
</dbReference>
<dbReference type="STRING" id="906968.Trebr_1865"/>
<evidence type="ECO:0000256" key="1">
    <source>
        <dbReference type="ARBA" id="ARBA00004613"/>
    </source>
</evidence>
<dbReference type="OrthoDB" id="308811at2"/>
<dbReference type="PANTHER" id="PTHR47824">
    <property type="entry name" value="UBIQUITIN-LIKE DOMAIN-CONTAINING PROTEIN"/>
    <property type="match status" value="1"/>
</dbReference>
<reference evidence="7" key="1">
    <citation type="submission" date="2011-04" db="EMBL/GenBank/DDBJ databases">
        <title>The complete genome of Treponema brennaborense DSM 12168.</title>
        <authorList>
            <person name="Lucas S."/>
            <person name="Han J."/>
            <person name="Lapidus A."/>
            <person name="Bruce D."/>
            <person name="Goodwin L."/>
            <person name="Pitluck S."/>
            <person name="Peters L."/>
            <person name="Kyrpides N."/>
            <person name="Mavromatis K."/>
            <person name="Ivanova N."/>
            <person name="Mikhailova N."/>
            <person name="Pagani I."/>
            <person name="Teshima H."/>
            <person name="Detter J.C."/>
            <person name="Tapia R."/>
            <person name="Han C."/>
            <person name="Land M."/>
            <person name="Hauser L."/>
            <person name="Markowitz V."/>
            <person name="Cheng J.-F."/>
            <person name="Hugenholtz P."/>
            <person name="Woyke T."/>
            <person name="Wu D."/>
            <person name="Gronow S."/>
            <person name="Wellnitz S."/>
            <person name="Brambilla E."/>
            <person name="Klenk H.-P."/>
            <person name="Eisen J.A."/>
        </authorList>
    </citation>
    <scope>NUCLEOTIDE SEQUENCE [LARGE SCALE GENOMIC DNA]</scope>
    <source>
        <strain evidence="7">DSM 12168 / CIP 105900 / DD5/3</strain>
    </source>
</reference>
<dbReference type="SUPFAM" id="SSF53300">
    <property type="entry name" value="vWA-like"/>
    <property type="match status" value="1"/>
</dbReference>
<dbReference type="PROSITE" id="PS50234">
    <property type="entry name" value="VWFA"/>
    <property type="match status" value="1"/>
</dbReference>
<evidence type="ECO:0000313" key="6">
    <source>
        <dbReference type="EMBL" id="AEE17285.1"/>
    </source>
</evidence>
<dbReference type="Gene3D" id="3.40.50.410">
    <property type="entry name" value="von Willebrand factor, type A domain"/>
    <property type="match status" value="1"/>
</dbReference>
<dbReference type="InterPro" id="IPR056861">
    <property type="entry name" value="HMCN1-like_VWA"/>
</dbReference>
<dbReference type="EMBL" id="CP002696">
    <property type="protein sequence ID" value="AEE17285.1"/>
    <property type="molecule type" value="Genomic_DNA"/>
</dbReference>
<sequence>MKRVEFAICALLFAGSAAVCSAGDLHLGTEDLRIERETDVPAGTAPGFHLYIRKKPDINSVLLTETTKDPTGTEANYAFRAKTLNPINGNELRMLNGAPLTSQYAKYSIIDSTPEPDAEFGQAFHLYIPSEIEFGYPWTRNGTVKIARGTFINIRAFGARYGDYTDGFADNPFMFDLGQPKKAENTPAEKTENKVVLTEKYSPEAAASFSDIARFAGGSVTYSDGPETIVDDIMRSLASINPKETVDVVFALDTTGSMKDDIQQLRSELIPQLTETLADFGSLRLGLLLYRDYGDNYRTDGLPVKYFPFTQDIGQFMKALNSFTIYGTEGGDVPEAVYEALYASMDFYPWNPAAQRKIILIGDAEAHPVPRGTKKYTRELVEATALARDIVIDAVITPDGKTARDRK</sequence>
<dbReference type="PANTHER" id="PTHR47824:SF3">
    <property type="entry name" value="UBIQUITIN-LIKE DOMAIN-CONTAINING PROTEIN"/>
    <property type="match status" value="1"/>
</dbReference>